<dbReference type="Proteomes" id="UP000217994">
    <property type="component" value="Unassembled WGS sequence"/>
</dbReference>
<organism evidence="2 3">
    <name type="scientific">Burkholderia ubonensis subsp. mesacidophila</name>
    <dbReference type="NCBI Taxonomy" id="265293"/>
    <lineage>
        <taxon>Bacteria</taxon>
        <taxon>Pseudomonadati</taxon>
        <taxon>Pseudomonadota</taxon>
        <taxon>Betaproteobacteria</taxon>
        <taxon>Burkholderiales</taxon>
        <taxon>Burkholderiaceae</taxon>
        <taxon>Burkholderia</taxon>
        <taxon>Burkholderia cepacia complex</taxon>
    </lineage>
</organism>
<dbReference type="GeneID" id="69003060"/>
<gene>
    <name evidence="2" type="ORF">BZL54_23915</name>
</gene>
<reference evidence="2 3" key="1">
    <citation type="submission" date="2017-01" db="EMBL/GenBank/DDBJ databases">
        <title>Whole-Genome Shotgun Sequencing of Two beta-Proteobacterial Species in Search of the Bulgecin Biosynthetic Cluster.</title>
        <authorList>
            <person name="Horsman M.E."/>
            <person name="Marous D.R."/>
            <person name="Li R."/>
            <person name="Oliver R.A."/>
            <person name="Byun B."/>
            <person name="Emrich S.J."/>
            <person name="Boggess B."/>
            <person name="Townsend C.A."/>
            <person name="Mobashery S."/>
        </authorList>
    </citation>
    <scope>NUCLEOTIDE SEQUENCE [LARGE SCALE GENOMIC DNA]</scope>
    <source>
        <strain evidence="2 3">ATCC 31433</strain>
    </source>
</reference>
<feature type="signal peptide" evidence="1">
    <location>
        <begin position="1"/>
        <end position="24"/>
    </location>
</feature>
<dbReference type="RefSeq" id="WP_084909757.1">
    <property type="nucleotide sequence ID" value="NZ_CP020738.1"/>
</dbReference>
<dbReference type="EMBL" id="MTZU01000075">
    <property type="protein sequence ID" value="PCE29859.1"/>
    <property type="molecule type" value="Genomic_DNA"/>
</dbReference>
<accession>A0A2A4FBY6</accession>
<evidence type="ECO:0000256" key="1">
    <source>
        <dbReference type="SAM" id="SignalP"/>
    </source>
</evidence>
<evidence type="ECO:0008006" key="4">
    <source>
        <dbReference type="Google" id="ProtNLM"/>
    </source>
</evidence>
<evidence type="ECO:0000313" key="2">
    <source>
        <dbReference type="EMBL" id="PCE29859.1"/>
    </source>
</evidence>
<feature type="chain" id="PRO_5012901282" description="Lipoprotein" evidence="1">
    <location>
        <begin position="25"/>
        <end position="111"/>
    </location>
</feature>
<comment type="caution">
    <text evidence="2">The sequence shown here is derived from an EMBL/GenBank/DDBJ whole genome shotgun (WGS) entry which is preliminary data.</text>
</comment>
<name>A0A2A4FBY6_9BURK</name>
<proteinExistence type="predicted"/>
<keyword evidence="1" id="KW-0732">Signal</keyword>
<dbReference type="AlphaFoldDB" id="A0A2A4FBY6"/>
<sequence>MNASKLALGALAAVAIGAAGVAHAARVGVYIGPGYPYYYPVAPAPYYYPPPVVAVPVAPPPPPEYIEQGQAQEGPDANDGGLWYYCDASKHYYPYVKTCKSGWRSVPARPQ</sequence>
<evidence type="ECO:0000313" key="3">
    <source>
        <dbReference type="Proteomes" id="UP000217994"/>
    </source>
</evidence>
<protein>
    <recommendedName>
        <fullName evidence="4">Lipoprotein</fullName>
    </recommendedName>
</protein>